<evidence type="ECO:0000313" key="2">
    <source>
        <dbReference type="Proteomes" id="UP000245577"/>
    </source>
</evidence>
<reference evidence="1 2" key="1">
    <citation type="submission" date="2017-03" db="EMBL/GenBank/DDBJ databases">
        <title>Genome sequence of Methanobrevibacter wosei.</title>
        <authorList>
            <person name="Poehlein A."/>
            <person name="Seedorf H."/>
            <person name="Daniel R."/>
        </authorList>
    </citation>
    <scope>NUCLEOTIDE SEQUENCE [LARGE SCALE GENOMIC DNA]</scope>
    <source>
        <strain evidence="1 2">DSM 11979</strain>
    </source>
</reference>
<comment type="caution">
    <text evidence="1">The sequence shown here is derived from an EMBL/GenBank/DDBJ whole genome shotgun (WGS) entry which is preliminary data.</text>
</comment>
<dbReference type="RefSeq" id="WP_116669459.1">
    <property type="nucleotide sequence ID" value="NZ_MZGU01000004.1"/>
</dbReference>
<dbReference type="AlphaFoldDB" id="A0A2U1S6Y5"/>
<accession>A0A2U1S6Y5</accession>
<keyword evidence="2" id="KW-1185">Reference proteome</keyword>
<dbReference type="OrthoDB" id="82308at2157"/>
<name>A0A2U1S6Y5_9EURY</name>
<protein>
    <recommendedName>
        <fullName evidence="3">Segregation and condensation protein B</fullName>
    </recommendedName>
</protein>
<evidence type="ECO:0000313" key="1">
    <source>
        <dbReference type="EMBL" id="PWB85809.1"/>
    </source>
</evidence>
<organism evidence="1 2">
    <name type="scientific">Methanobrevibacter woesei</name>
    <dbReference type="NCBI Taxonomy" id="190976"/>
    <lineage>
        <taxon>Archaea</taxon>
        <taxon>Methanobacteriati</taxon>
        <taxon>Methanobacteriota</taxon>
        <taxon>Methanomada group</taxon>
        <taxon>Methanobacteria</taxon>
        <taxon>Methanobacteriales</taxon>
        <taxon>Methanobacteriaceae</taxon>
        <taxon>Methanobrevibacter</taxon>
    </lineage>
</organism>
<proteinExistence type="predicted"/>
<dbReference type="Proteomes" id="UP000245577">
    <property type="component" value="Unassembled WGS sequence"/>
</dbReference>
<evidence type="ECO:0008006" key="3">
    <source>
        <dbReference type="Google" id="ProtNLM"/>
    </source>
</evidence>
<sequence>MRIVTTPMCESILKYAGIEEYVVNKFPDKEDGDLAILLSESKTSLISLKIKLNTFKQIRNSIKIVSNFSNGGELSNKDLDDIFRDYDVAMKYLNNSNDLDIKIKVYSNFLKDIVEDMGFIVDDVDFDYVVFPDYLRNEVVEKDNLVEMPSHSSVSKNPIERTELRYSILEDII</sequence>
<dbReference type="EMBL" id="MZGU01000004">
    <property type="protein sequence ID" value="PWB85809.1"/>
    <property type="molecule type" value="Genomic_DNA"/>
</dbReference>
<gene>
    <name evidence="1" type="ORF">MBBWO_06550</name>
</gene>